<dbReference type="Gene3D" id="3.30.70.1280">
    <property type="entry name" value="SP0830-like domains"/>
    <property type="match status" value="1"/>
</dbReference>
<evidence type="ECO:0000313" key="2">
    <source>
        <dbReference type="Proteomes" id="UP001212097"/>
    </source>
</evidence>
<organism evidence="1 2">
    <name type="scientific">Cutibacterium equinum</name>
    <dbReference type="NCBI Taxonomy" id="3016342"/>
    <lineage>
        <taxon>Bacteria</taxon>
        <taxon>Bacillati</taxon>
        <taxon>Actinomycetota</taxon>
        <taxon>Actinomycetes</taxon>
        <taxon>Propionibacteriales</taxon>
        <taxon>Propionibacteriaceae</taxon>
        <taxon>Cutibacterium</taxon>
    </lineage>
</organism>
<sequence>MPRGINVGKSNRVPMVELRTKLEAAGVEAVVTVGRSGNVVVTGRRF</sequence>
<reference evidence="1 2" key="1">
    <citation type="submission" date="2023-01" db="EMBL/GenBank/DDBJ databases">
        <authorList>
            <person name="Lee S.H."/>
            <person name="Jung H.S."/>
            <person name="Yun J.U."/>
        </authorList>
    </citation>
    <scope>NUCLEOTIDE SEQUENCE [LARGE SCALE GENOMIC DNA]</scope>
    <source>
        <strain evidence="1 2">CBA3108</strain>
    </source>
</reference>
<dbReference type="EMBL" id="CP115668">
    <property type="protein sequence ID" value="WCC80368.1"/>
    <property type="molecule type" value="Genomic_DNA"/>
</dbReference>
<gene>
    <name evidence="1" type="ORF">O6R08_02210</name>
</gene>
<keyword evidence="2" id="KW-1185">Reference proteome</keyword>
<reference evidence="1 2" key="2">
    <citation type="submission" date="2023-06" db="EMBL/GenBank/DDBJ databases">
        <title>The Gram-positive Non-spore-bearing Anaerobic Bacilli of Human Feces.</title>
        <authorList>
            <person name="Eggerth A.H."/>
        </authorList>
    </citation>
    <scope>NUCLEOTIDE SEQUENCE [LARGE SCALE GENOMIC DNA]</scope>
    <source>
        <strain evidence="1 2">CBA3108</strain>
    </source>
</reference>
<dbReference type="InterPro" id="IPR012545">
    <property type="entry name" value="DUF1697"/>
</dbReference>
<dbReference type="RefSeq" id="WP_271418549.1">
    <property type="nucleotide sequence ID" value="NZ_CP115668.1"/>
</dbReference>
<evidence type="ECO:0000313" key="1">
    <source>
        <dbReference type="EMBL" id="WCC80368.1"/>
    </source>
</evidence>
<dbReference type="Proteomes" id="UP001212097">
    <property type="component" value="Chromosome"/>
</dbReference>
<protein>
    <submittedName>
        <fullName evidence="1">DUF1697 domain-containing protein</fullName>
    </submittedName>
</protein>
<name>A0ABY7QZ99_9ACTN</name>
<dbReference type="SUPFAM" id="SSF160379">
    <property type="entry name" value="SP0830-like"/>
    <property type="match status" value="1"/>
</dbReference>
<proteinExistence type="predicted"/>
<accession>A0ABY7QZ99</accession>
<dbReference type="Pfam" id="PF08002">
    <property type="entry name" value="DUF1697"/>
    <property type="match status" value="1"/>
</dbReference>